<dbReference type="AlphaFoldDB" id="A0A6N9U795"/>
<dbReference type="EMBL" id="JAAGLQ010000521">
    <property type="protein sequence ID" value="NEA18539.1"/>
    <property type="molecule type" value="Genomic_DNA"/>
</dbReference>
<sequence length="179" mass="19549">MADRATGLRRPEEFRDIYHRVYREAPYHEDAAAADGFAEQLVAHAALPGFSVTSVPATSAVPGAGALGGFAYGVRREEGWWHPRAAAPAPGWLRRPVFYVYELAVVAELRGRGHGRELLDLLLADRPEPYAVLASSNKAPARELYRRWGWQKAGELTGPPDGVDLLALRLTPRPGTPSA</sequence>
<dbReference type="Proteomes" id="UP000471293">
    <property type="component" value="Unassembled WGS sequence"/>
</dbReference>
<dbReference type="Pfam" id="PF00583">
    <property type="entry name" value="Acetyltransf_1"/>
    <property type="match status" value="1"/>
</dbReference>
<dbReference type="GO" id="GO:0016747">
    <property type="term" value="F:acyltransferase activity, transferring groups other than amino-acyl groups"/>
    <property type="evidence" value="ECO:0007669"/>
    <property type="project" value="InterPro"/>
</dbReference>
<organism evidence="2 3">
    <name type="scientific">Streptomyces halstedii</name>
    <dbReference type="NCBI Taxonomy" id="1944"/>
    <lineage>
        <taxon>Bacteria</taxon>
        <taxon>Bacillati</taxon>
        <taxon>Actinomycetota</taxon>
        <taxon>Actinomycetes</taxon>
        <taxon>Kitasatosporales</taxon>
        <taxon>Streptomycetaceae</taxon>
        <taxon>Streptomyces</taxon>
    </lineage>
</organism>
<feature type="domain" description="N-acetyltransferase" evidence="1">
    <location>
        <begin position="20"/>
        <end position="171"/>
    </location>
</feature>
<dbReference type="InterPro" id="IPR000182">
    <property type="entry name" value="GNAT_dom"/>
</dbReference>
<dbReference type="SUPFAM" id="SSF55729">
    <property type="entry name" value="Acyl-CoA N-acyltransferases (Nat)"/>
    <property type="match status" value="1"/>
</dbReference>
<evidence type="ECO:0000259" key="1">
    <source>
        <dbReference type="PROSITE" id="PS51186"/>
    </source>
</evidence>
<dbReference type="Gene3D" id="3.40.630.30">
    <property type="match status" value="1"/>
</dbReference>
<evidence type="ECO:0000313" key="3">
    <source>
        <dbReference type="Proteomes" id="UP000471293"/>
    </source>
</evidence>
<evidence type="ECO:0000313" key="2">
    <source>
        <dbReference type="EMBL" id="NEA18539.1"/>
    </source>
</evidence>
<gene>
    <name evidence="2" type="ORF">G3I29_24140</name>
</gene>
<dbReference type="InterPro" id="IPR016181">
    <property type="entry name" value="Acyl_CoA_acyltransferase"/>
</dbReference>
<accession>A0A6N9U795</accession>
<protein>
    <submittedName>
        <fullName evidence="2">GNAT family N-acetyltransferase</fullName>
    </submittedName>
</protein>
<dbReference type="PROSITE" id="PS51186">
    <property type="entry name" value="GNAT"/>
    <property type="match status" value="1"/>
</dbReference>
<dbReference type="CDD" id="cd04301">
    <property type="entry name" value="NAT_SF"/>
    <property type="match status" value="1"/>
</dbReference>
<comment type="caution">
    <text evidence="2">The sequence shown here is derived from an EMBL/GenBank/DDBJ whole genome shotgun (WGS) entry which is preliminary data.</text>
</comment>
<proteinExistence type="predicted"/>
<name>A0A6N9U795_STRHA</name>
<dbReference type="RefSeq" id="WP_164347575.1">
    <property type="nucleotide sequence ID" value="NZ_JAAGLQ010000521.1"/>
</dbReference>
<keyword evidence="2" id="KW-0808">Transferase</keyword>
<reference evidence="2 3" key="1">
    <citation type="submission" date="2020-01" db="EMBL/GenBank/DDBJ databases">
        <title>Insect and environment-associated Actinomycetes.</title>
        <authorList>
            <person name="Currrie C."/>
            <person name="Chevrette M."/>
            <person name="Carlson C."/>
            <person name="Stubbendieck R."/>
            <person name="Wendt-Pienkowski E."/>
        </authorList>
    </citation>
    <scope>NUCLEOTIDE SEQUENCE [LARGE SCALE GENOMIC DNA]</scope>
    <source>
        <strain evidence="2 3">SID11342</strain>
    </source>
</reference>